<dbReference type="STRING" id="1077348.A0A2G8S9M1"/>
<dbReference type="OrthoDB" id="1368at2759"/>
<evidence type="ECO:0000256" key="4">
    <source>
        <dbReference type="ARBA" id="ARBA00022989"/>
    </source>
</evidence>
<keyword evidence="2" id="KW-0813">Transport</keyword>
<sequence length="465" mass="51389">MASVSILQASTTAVHGFKSSRVITRQRLRKYSWLPDVLRLKGSIVPRIVGPVLTVTIFATIAAYAWSHGYDISLTNSVVPLLSVVVGLILVFRNGTSYDRYWEGRKDFGTMVSHIRNLTRLIWINVSVPTADDASRGKFPSANLTPAQLRRRKVDAIKLSLCFAYAVKHYLRGEDGLDWDDYAGILPAPTARLYRGLYQPPNKDYKYSNPGINTNGKSTGYASYAATEFTTRRASPDAIDTGASTPGAETLYDVERGADRAGSTDATKRIRVKRSKDRMKAPGQKSTTPLMSSLQHTIDFSPDPDSLCTPLPMVIAHELSHALFKFRRDGYLETVGPAGVNAMNTLIQGMVDMMTCMERVANTPIPRSYSIHLKQCVTLYLFSLPFTLIKDLGWGMIPLVTVVAFTLMGIEGIADEIEMPFGLDSGDLPLERFCADLKEEIEFMVEKLPEGEQGMSGYDDGEGDD</sequence>
<comment type="caution">
    <text evidence="9">The sequence shown here is derived from an EMBL/GenBank/DDBJ whole genome shotgun (WGS) entry which is preliminary data.</text>
</comment>
<name>A0A2G8S9M1_9APHY</name>
<accession>A0A2G8S9M1</accession>
<evidence type="ECO:0000256" key="8">
    <source>
        <dbReference type="SAM" id="Phobius"/>
    </source>
</evidence>
<keyword evidence="4 8" id="KW-1133">Transmembrane helix</keyword>
<dbReference type="GO" id="GO:0005254">
    <property type="term" value="F:chloride channel activity"/>
    <property type="evidence" value="ECO:0007669"/>
    <property type="project" value="InterPro"/>
</dbReference>
<evidence type="ECO:0000256" key="7">
    <source>
        <dbReference type="SAM" id="MobiDB-lite"/>
    </source>
</evidence>
<organism evidence="9 10">
    <name type="scientific">Ganoderma sinense ZZ0214-1</name>
    <dbReference type="NCBI Taxonomy" id="1077348"/>
    <lineage>
        <taxon>Eukaryota</taxon>
        <taxon>Fungi</taxon>
        <taxon>Dikarya</taxon>
        <taxon>Basidiomycota</taxon>
        <taxon>Agaricomycotina</taxon>
        <taxon>Agaricomycetes</taxon>
        <taxon>Polyporales</taxon>
        <taxon>Polyporaceae</taxon>
        <taxon>Ganoderma</taxon>
    </lineage>
</organism>
<dbReference type="Pfam" id="PF25539">
    <property type="entry name" value="Bestrophin_2"/>
    <property type="match status" value="2"/>
</dbReference>
<gene>
    <name evidence="9" type="ORF">GSI_07154</name>
</gene>
<dbReference type="Proteomes" id="UP000230002">
    <property type="component" value="Unassembled WGS sequence"/>
</dbReference>
<evidence type="ECO:0008006" key="11">
    <source>
        <dbReference type="Google" id="ProtNLM"/>
    </source>
</evidence>
<dbReference type="EMBL" id="AYKW01000014">
    <property type="protein sequence ID" value="PIL30455.1"/>
    <property type="molecule type" value="Genomic_DNA"/>
</dbReference>
<evidence type="ECO:0000256" key="5">
    <source>
        <dbReference type="ARBA" id="ARBA00023065"/>
    </source>
</evidence>
<dbReference type="PANTHER" id="PTHR33281">
    <property type="entry name" value="UPF0187 PROTEIN YNEE"/>
    <property type="match status" value="1"/>
</dbReference>
<evidence type="ECO:0000256" key="3">
    <source>
        <dbReference type="ARBA" id="ARBA00022692"/>
    </source>
</evidence>
<feature type="transmembrane region" description="Helical" evidence="8">
    <location>
        <begin position="48"/>
        <end position="66"/>
    </location>
</feature>
<reference evidence="9 10" key="1">
    <citation type="journal article" date="2015" name="Sci. Rep.">
        <title>Chromosome-level genome map provides insights into diverse defense mechanisms in the medicinal fungus Ganoderma sinense.</title>
        <authorList>
            <person name="Zhu Y."/>
            <person name="Xu J."/>
            <person name="Sun C."/>
            <person name="Zhou S."/>
            <person name="Xu H."/>
            <person name="Nelson D.R."/>
            <person name="Qian J."/>
            <person name="Song J."/>
            <person name="Luo H."/>
            <person name="Xiang L."/>
            <person name="Li Y."/>
            <person name="Xu Z."/>
            <person name="Ji A."/>
            <person name="Wang L."/>
            <person name="Lu S."/>
            <person name="Hayward A."/>
            <person name="Sun W."/>
            <person name="Li X."/>
            <person name="Schwartz D.C."/>
            <person name="Wang Y."/>
            <person name="Chen S."/>
        </authorList>
    </citation>
    <scope>NUCLEOTIDE SEQUENCE [LARGE SCALE GENOMIC DNA]</scope>
    <source>
        <strain evidence="9 10">ZZ0214-1</strain>
    </source>
</reference>
<keyword evidence="10" id="KW-1185">Reference proteome</keyword>
<keyword evidence="5" id="KW-0406">Ion transport</keyword>
<keyword evidence="3 8" id="KW-0812">Transmembrane</keyword>
<keyword evidence="6 8" id="KW-0472">Membrane</keyword>
<dbReference type="GO" id="GO:0016020">
    <property type="term" value="C:membrane"/>
    <property type="evidence" value="ECO:0007669"/>
    <property type="project" value="UniProtKB-SubCell"/>
</dbReference>
<feature type="region of interest" description="Disordered" evidence="7">
    <location>
        <begin position="271"/>
        <end position="290"/>
    </location>
</feature>
<dbReference type="AlphaFoldDB" id="A0A2G8S9M1"/>
<protein>
    <recommendedName>
        <fullName evidence="11">Transporter</fullName>
    </recommendedName>
</protein>
<feature type="transmembrane region" description="Helical" evidence="8">
    <location>
        <begin position="72"/>
        <end position="92"/>
    </location>
</feature>
<proteinExistence type="predicted"/>
<evidence type="ECO:0000313" key="9">
    <source>
        <dbReference type="EMBL" id="PIL30455.1"/>
    </source>
</evidence>
<evidence type="ECO:0000256" key="2">
    <source>
        <dbReference type="ARBA" id="ARBA00022448"/>
    </source>
</evidence>
<evidence type="ECO:0000313" key="10">
    <source>
        <dbReference type="Proteomes" id="UP000230002"/>
    </source>
</evidence>
<dbReference type="PANTHER" id="PTHR33281:SF21">
    <property type="entry name" value="MEMBRANE PROTEIN"/>
    <property type="match status" value="1"/>
</dbReference>
<evidence type="ECO:0000256" key="1">
    <source>
        <dbReference type="ARBA" id="ARBA00004141"/>
    </source>
</evidence>
<dbReference type="InterPro" id="IPR044669">
    <property type="entry name" value="YneE/VCCN1/2-like"/>
</dbReference>
<evidence type="ECO:0000256" key="6">
    <source>
        <dbReference type="ARBA" id="ARBA00023136"/>
    </source>
</evidence>
<comment type="subcellular location">
    <subcellularLocation>
        <location evidence="1">Membrane</location>
        <topology evidence="1">Multi-pass membrane protein</topology>
    </subcellularLocation>
</comment>